<sequence length="153" mass="17070">MDDWHTTNDVLAKYERSLDALPGSVWGRREGRQGEKVLSPYALEPSGNTGAVFGDTPAWDRFRFHINLEDYATSESLEKRTMWLVGRYSAGVAAPSMEGQVVETVRVPGGGLGTVAEWWDNNGGRNYGFGFRRVEREKVLVAVEGRERKDGGF</sequence>
<accession>A0A9P5NSF0</accession>
<dbReference type="Gene3D" id="2.60.40.2440">
    <property type="entry name" value="Carbohydrate binding type-21 domain"/>
    <property type="match status" value="1"/>
</dbReference>
<feature type="non-terminal residue" evidence="1">
    <location>
        <position position="153"/>
    </location>
</feature>
<dbReference type="OrthoDB" id="1881at2759"/>
<evidence type="ECO:0000313" key="1">
    <source>
        <dbReference type="EMBL" id="KAF8902274.1"/>
    </source>
</evidence>
<name>A0A9P5NSF0_GYMJU</name>
<protein>
    <submittedName>
        <fullName evidence="1">Uncharacterized protein</fullName>
    </submittedName>
</protein>
<reference evidence="1" key="1">
    <citation type="submission" date="2020-11" db="EMBL/GenBank/DDBJ databases">
        <authorList>
            <consortium name="DOE Joint Genome Institute"/>
            <person name="Ahrendt S."/>
            <person name="Riley R."/>
            <person name="Andreopoulos W."/>
            <person name="LaButti K."/>
            <person name="Pangilinan J."/>
            <person name="Ruiz-duenas F.J."/>
            <person name="Barrasa J.M."/>
            <person name="Sanchez-Garcia M."/>
            <person name="Camarero S."/>
            <person name="Miyauchi S."/>
            <person name="Serrano A."/>
            <person name="Linde D."/>
            <person name="Babiker R."/>
            <person name="Drula E."/>
            <person name="Ayuso-Fernandez I."/>
            <person name="Pacheco R."/>
            <person name="Padilla G."/>
            <person name="Ferreira P."/>
            <person name="Barriuso J."/>
            <person name="Kellner H."/>
            <person name="Castanera R."/>
            <person name="Alfaro M."/>
            <person name="Ramirez L."/>
            <person name="Pisabarro A.G."/>
            <person name="Kuo A."/>
            <person name="Tritt A."/>
            <person name="Lipzen A."/>
            <person name="He G."/>
            <person name="Yan M."/>
            <person name="Ng V."/>
            <person name="Cullen D."/>
            <person name="Martin F."/>
            <person name="Rosso M.-N."/>
            <person name="Henrissat B."/>
            <person name="Hibbett D."/>
            <person name="Martinez A.T."/>
            <person name="Grigoriev I.V."/>
        </authorList>
    </citation>
    <scope>NUCLEOTIDE SEQUENCE</scope>
    <source>
        <strain evidence="1">AH 44721</strain>
    </source>
</reference>
<dbReference type="EMBL" id="JADNYJ010000037">
    <property type="protein sequence ID" value="KAF8902274.1"/>
    <property type="molecule type" value="Genomic_DNA"/>
</dbReference>
<organism evidence="1 2">
    <name type="scientific">Gymnopilus junonius</name>
    <name type="common">Spectacular rustgill mushroom</name>
    <name type="synonym">Gymnopilus spectabilis subsp. junonius</name>
    <dbReference type="NCBI Taxonomy" id="109634"/>
    <lineage>
        <taxon>Eukaryota</taxon>
        <taxon>Fungi</taxon>
        <taxon>Dikarya</taxon>
        <taxon>Basidiomycota</taxon>
        <taxon>Agaricomycotina</taxon>
        <taxon>Agaricomycetes</taxon>
        <taxon>Agaricomycetidae</taxon>
        <taxon>Agaricales</taxon>
        <taxon>Agaricineae</taxon>
        <taxon>Hymenogastraceae</taxon>
        <taxon>Gymnopilus</taxon>
    </lineage>
</organism>
<keyword evidence="2" id="KW-1185">Reference proteome</keyword>
<dbReference type="Proteomes" id="UP000724874">
    <property type="component" value="Unassembled WGS sequence"/>
</dbReference>
<dbReference type="InterPro" id="IPR038175">
    <property type="entry name" value="CBM21_dom_sf"/>
</dbReference>
<gene>
    <name evidence="1" type="ORF">CPB84DRAFT_1776374</name>
</gene>
<comment type="caution">
    <text evidence="1">The sequence shown here is derived from an EMBL/GenBank/DDBJ whole genome shotgun (WGS) entry which is preliminary data.</text>
</comment>
<proteinExistence type="predicted"/>
<evidence type="ECO:0000313" key="2">
    <source>
        <dbReference type="Proteomes" id="UP000724874"/>
    </source>
</evidence>
<dbReference type="AlphaFoldDB" id="A0A9P5NSF0"/>